<comment type="caution">
    <text evidence="1">The sequence shown here is derived from an EMBL/GenBank/DDBJ whole genome shotgun (WGS) entry which is preliminary data.</text>
</comment>
<keyword evidence="2" id="KW-1185">Reference proteome</keyword>
<proteinExistence type="predicted"/>
<protein>
    <recommendedName>
        <fullName evidence="3">DUF2642 domain-containing protein</fullName>
    </recommendedName>
</protein>
<dbReference type="Proteomes" id="UP000187172">
    <property type="component" value="Unassembled WGS sequence"/>
</dbReference>
<dbReference type="EMBL" id="MRTP01000024">
    <property type="protein sequence ID" value="OMF45013.1"/>
    <property type="molecule type" value="Genomic_DNA"/>
</dbReference>
<evidence type="ECO:0008006" key="3">
    <source>
        <dbReference type="Google" id="ProtNLM"/>
    </source>
</evidence>
<reference evidence="1 2" key="1">
    <citation type="submission" date="2016-11" db="EMBL/GenBank/DDBJ databases">
        <title>Paenibacillus species isolates.</title>
        <authorList>
            <person name="Beno S.M."/>
        </authorList>
    </citation>
    <scope>NUCLEOTIDE SEQUENCE [LARGE SCALE GENOMIC DNA]</scope>
    <source>
        <strain evidence="1 2">FSL R5-0378</strain>
    </source>
</reference>
<sequence length="67" mass="7240">MNFEEALAAFSGRHVEVLQTNQFIQGTLASSSGGILGVDTVTTNYIPRAQRVNIPTTNVVLVRILPL</sequence>
<accession>A0A1R1DZI4</accession>
<gene>
    <name evidence="1" type="ORF">BK138_34150</name>
</gene>
<evidence type="ECO:0000313" key="1">
    <source>
        <dbReference type="EMBL" id="OMF45013.1"/>
    </source>
</evidence>
<name>A0A1R1DZI4_9BACL</name>
<organism evidence="1 2">
    <name type="scientific">Paenibacillus rhizosphaerae</name>
    <dbReference type="NCBI Taxonomy" id="297318"/>
    <lineage>
        <taxon>Bacteria</taxon>
        <taxon>Bacillati</taxon>
        <taxon>Bacillota</taxon>
        <taxon>Bacilli</taxon>
        <taxon>Bacillales</taxon>
        <taxon>Paenibacillaceae</taxon>
        <taxon>Paenibacillus</taxon>
    </lineage>
</organism>
<evidence type="ECO:0000313" key="2">
    <source>
        <dbReference type="Proteomes" id="UP000187172"/>
    </source>
</evidence>
<dbReference type="RefSeq" id="WP_076176853.1">
    <property type="nucleotide sequence ID" value="NZ_MRTP01000024.1"/>
</dbReference>
<dbReference type="AlphaFoldDB" id="A0A1R1DZI4"/>